<dbReference type="Gene3D" id="3.90.1580.10">
    <property type="entry name" value="paralog of FGE (formylglycine-generating enzyme)"/>
    <property type="match status" value="1"/>
</dbReference>
<dbReference type="EMBL" id="HBIW01010271">
    <property type="protein sequence ID" value="CAE0693323.1"/>
    <property type="molecule type" value="Transcribed_RNA"/>
</dbReference>
<dbReference type="EMBL" id="HBIW01010273">
    <property type="protein sequence ID" value="CAE0693325.1"/>
    <property type="molecule type" value="Transcribed_RNA"/>
</dbReference>
<sequence>MRWRILLPCLAMAAAEEGCSCGSDALTRDATEESCGSDVVEMRPAAGKDRPIVETVLLEPGETFVGTDRPKIFEDGEGPARRVRITKTLEVDVHECTNEDFAKFVAATAYETDSEKFGWSFVFHLELDAAARAGATTAVKGVEWWLPVNGSWWREPTGPGSDVFEGGRGRHPVVHVSWRDAAAYCKWRGARLPTEAEWEYAARGAAPRRAIYPWGDALMMPDNNTHRANLWQGSFPDEPINDDGFAFTAPVGSYAPQTASGLHDLIGNVWEWVSDWHAPGARPAPAWDAVDVDPRGPATGTEKLKKGGSFLCHRSYCFRYRVAARHRNTPDSATSNNGFRCVAER</sequence>
<dbReference type="InterPro" id="IPR042095">
    <property type="entry name" value="SUMF_sf"/>
</dbReference>
<dbReference type="Pfam" id="PF03781">
    <property type="entry name" value="FGE-sulfatase"/>
    <property type="match status" value="1"/>
</dbReference>
<dbReference type="InterPro" id="IPR016187">
    <property type="entry name" value="CTDL_fold"/>
</dbReference>
<protein>
    <recommendedName>
        <fullName evidence="2">Sulfatase-modifying factor enzyme-like domain-containing protein</fullName>
    </recommendedName>
</protein>
<dbReference type="PANTHER" id="PTHR23150:SF19">
    <property type="entry name" value="FORMYLGLYCINE-GENERATING ENZYME"/>
    <property type="match status" value="1"/>
</dbReference>
<organism evidence="7">
    <name type="scientific">Pelagomonas calceolata</name>
    <dbReference type="NCBI Taxonomy" id="35677"/>
    <lineage>
        <taxon>Eukaryota</taxon>
        <taxon>Sar</taxon>
        <taxon>Stramenopiles</taxon>
        <taxon>Ochrophyta</taxon>
        <taxon>Pelagophyceae</taxon>
        <taxon>Pelagomonadales</taxon>
        <taxon>Pelagomonadaceae</taxon>
        <taxon>Pelagomonas</taxon>
    </lineage>
</organism>
<evidence type="ECO:0000313" key="7">
    <source>
        <dbReference type="EMBL" id="CAE0693328.1"/>
    </source>
</evidence>
<feature type="domain" description="Sulfatase-modifying factor enzyme-like" evidence="2">
    <location>
        <begin position="54"/>
        <end position="342"/>
    </location>
</feature>
<dbReference type="EMBL" id="HBIW01010274">
    <property type="protein sequence ID" value="CAE0693326.1"/>
    <property type="molecule type" value="Transcribed_RNA"/>
</dbReference>
<dbReference type="AlphaFoldDB" id="A0A6S8TUH7"/>
<dbReference type="GO" id="GO:0005783">
    <property type="term" value="C:endoplasmic reticulum"/>
    <property type="evidence" value="ECO:0007669"/>
    <property type="project" value="TreeGrafter"/>
</dbReference>
<evidence type="ECO:0000313" key="6">
    <source>
        <dbReference type="EMBL" id="CAE0693326.1"/>
    </source>
</evidence>
<evidence type="ECO:0000313" key="4">
    <source>
        <dbReference type="EMBL" id="CAE0693324.1"/>
    </source>
</evidence>
<dbReference type="InterPro" id="IPR005532">
    <property type="entry name" value="SUMF_dom"/>
</dbReference>
<accession>A0A6S8TUH7</accession>
<keyword evidence="1" id="KW-0732">Signal</keyword>
<gene>
    <name evidence="3" type="ORF">PCAL00307_LOCUS8759</name>
    <name evidence="4" type="ORF">PCAL00307_LOCUS8760</name>
    <name evidence="5" type="ORF">PCAL00307_LOCUS8761</name>
    <name evidence="6" type="ORF">PCAL00307_LOCUS8762</name>
    <name evidence="7" type="ORF">PCAL00307_LOCUS8764</name>
</gene>
<dbReference type="PANTHER" id="PTHR23150">
    <property type="entry name" value="SULFATASE MODIFYING FACTOR 1, 2"/>
    <property type="match status" value="1"/>
</dbReference>
<evidence type="ECO:0000313" key="5">
    <source>
        <dbReference type="EMBL" id="CAE0693325.1"/>
    </source>
</evidence>
<feature type="chain" id="PRO_5035676615" description="Sulfatase-modifying factor enzyme-like domain-containing protein" evidence="1">
    <location>
        <begin position="22"/>
        <end position="345"/>
    </location>
</feature>
<evidence type="ECO:0000256" key="1">
    <source>
        <dbReference type="SAM" id="SignalP"/>
    </source>
</evidence>
<reference evidence="7" key="1">
    <citation type="submission" date="2021-01" db="EMBL/GenBank/DDBJ databases">
        <authorList>
            <person name="Corre E."/>
            <person name="Pelletier E."/>
            <person name="Niang G."/>
            <person name="Scheremetjew M."/>
            <person name="Finn R."/>
            <person name="Kale V."/>
            <person name="Holt S."/>
            <person name="Cochrane G."/>
            <person name="Meng A."/>
            <person name="Brown T."/>
            <person name="Cohen L."/>
        </authorList>
    </citation>
    <scope>NUCLEOTIDE SEQUENCE</scope>
    <source>
        <strain evidence="7">CCMP1756</strain>
    </source>
</reference>
<dbReference type="SUPFAM" id="SSF56436">
    <property type="entry name" value="C-type lectin-like"/>
    <property type="match status" value="1"/>
</dbReference>
<name>A0A6S8TUH7_9STRA</name>
<feature type="signal peptide" evidence="1">
    <location>
        <begin position="1"/>
        <end position="21"/>
    </location>
</feature>
<dbReference type="InterPro" id="IPR051043">
    <property type="entry name" value="Sulfatase_Mod_Factor_Kinase"/>
</dbReference>
<dbReference type="EMBL" id="HBIW01010276">
    <property type="protein sequence ID" value="CAE0693328.1"/>
    <property type="molecule type" value="Transcribed_RNA"/>
</dbReference>
<dbReference type="EMBL" id="HBIW01010272">
    <property type="protein sequence ID" value="CAE0693324.1"/>
    <property type="molecule type" value="Transcribed_RNA"/>
</dbReference>
<evidence type="ECO:0000313" key="3">
    <source>
        <dbReference type="EMBL" id="CAE0693323.1"/>
    </source>
</evidence>
<proteinExistence type="predicted"/>
<evidence type="ECO:0000259" key="2">
    <source>
        <dbReference type="Pfam" id="PF03781"/>
    </source>
</evidence>
<dbReference type="GO" id="GO:0120147">
    <property type="term" value="F:formylglycine-generating oxidase activity"/>
    <property type="evidence" value="ECO:0007669"/>
    <property type="project" value="TreeGrafter"/>
</dbReference>